<evidence type="ECO:0000313" key="2">
    <source>
        <dbReference type="Proteomes" id="UP000031036"/>
    </source>
</evidence>
<dbReference type="Proteomes" id="UP000031036">
    <property type="component" value="Unassembled WGS sequence"/>
</dbReference>
<dbReference type="EMBL" id="JPKZ01001791">
    <property type="protein sequence ID" value="KHN80070.1"/>
    <property type="molecule type" value="Genomic_DNA"/>
</dbReference>
<proteinExistence type="predicted"/>
<keyword evidence="2" id="KW-1185">Reference proteome</keyword>
<accession>A0A0B2VGH6</accession>
<reference evidence="1 2" key="1">
    <citation type="submission" date="2014-11" db="EMBL/GenBank/DDBJ databases">
        <title>Genetic blueprint of the zoonotic pathogen Toxocara canis.</title>
        <authorList>
            <person name="Zhu X.-Q."/>
            <person name="Korhonen P.K."/>
            <person name="Cai H."/>
            <person name="Young N.D."/>
            <person name="Nejsum P."/>
            <person name="von Samson-Himmelstjerna G."/>
            <person name="Boag P.R."/>
            <person name="Tan P."/>
            <person name="Li Q."/>
            <person name="Min J."/>
            <person name="Yang Y."/>
            <person name="Wang X."/>
            <person name="Fang X."/>
            <person name="Hall R.S."/>
            <person name="Hofmann A."/>
            <person name="Sternberg P.W."/>
            <person name="Jex A.R."/>
            <person name="Gasser R.B."/>
        </authorList>
    </citation>
    <scope>NUCLEOTIDE SEQUENCE [LARGE SCALE GENOMIC DNA]</scope>
    <source>
        <strain evidence="1">PN_DK_2014</strain>
    </source>
</reference>
<name>A0A0B2VGH6_TOXCA</name>
<gene>
    <name evidence="1" type="ORF">Tcan_11370</name>
</gene>
<sequence length="155" mass="16757">MATLGGFLATAESIFVLSRNEKFVPSCGTSGLLNRTFATDDDALVVLSFKLFPMLFPLADKTDGLLFMATLGGFLATAESIFVLSRNEKFVPSCGTSGLLNRTFATDDDALVVLSFKLFPMLFPLADKTGESSDLTFASMTLRLRTSVFNTCSLH</sequence>
<comment type="caution">
    <text evidence="1">The sequence shown here is derived from an EMBL/GenBank/DDBJ whole genome shotgun (WGS) entry which is preliminary data.</text>
</comment>
<evidence type="ECO:0000313" key="1">
    <source>
        <dbReference type="EMBL" id="KHN80070.1"/>
    </source>
</evidence>
<dbReference type="AlphaFoldDB" id="A0A0B2VGH6"/>
<organism evidence="1 2">
    <name type="scientific">Toxocara canis</name>
    <name type="common">Canine roundworm</name>
    <dbReference type="NCBI Taxonomy" id="6265"/>
    <lineage>
        <taxon>Eukaryota</taxon>
        <taxon>Metazoa</taxon>
        <taxon>Ecdysozoa</taxon>
        <taxon>Nematoda</taxon>
        <taxon>Chromadorea</taxon>
        <taxon>Rhabditida</taxon>
        <taxon>Spirurina</taxon>
        <taxon>Ascaridomorpha</taxon>
        <taxon>Ascaridoidea</taxon>
        <taxon>Toxocaridae</taxon>
        <taxon>Toxocara</taxon>
    </lineage>
</organism>
<protein>
    <submittedName>
        <fullName evidence="1">Uncharacterized protein</fullName>
    </submittedName>
</protein>